<dbReference type="GO" id="GO:0005737">
    <property type="term" value="C:cytoplasm"/>
    <property type="evidence" value="ECO:0007669"/>
    <property type="project" value="TreeGrafter"/>
</dbReference>
<organism evidence="2 3">
    <name type="scientific">candidate division GN15 bacterium</name>
    <dbReference type="NCBI Taxonomy" id="2072418"/>
    <lineage>
        <taxon>Bacteria</taxon>
        <taxon>candidate division GN15</taxon>
    </lineage>
</organism>
<dbReference type="GO" id="GO:0004029">
    <property type="term" value="F:aldehyde dehydrogenase (NAD+) activity"/>
    <property type="evidence" value="ECO:0007669"/>
    <property type="project" value="TreeGrafter"/>
</dbReference>
<dbReference type="InterPro" id="IPR051783">
    <property type="entry name" value="NAD(P)-dependent_oxidoreduct"/>
</dbReference>
<dbReference type="InterPro" id="IPR001509">
    <property type="entry name" value="Epimerase_deHydtase"/>
</dbReference>
<feature type="domain" description="NAD-dependent epimerase/dehydratase" evidence="1">
    <location>
        <begin position="12"/>
        <end position="244"/>
    </location>
</feature>
<dbReference type="Pfam" id="PF01370">
    <property type="entry name" value="Epimerase"/>
    <property type="match status" value="1"/>
</dbReference>
<evidence type="ECO:0000313" key="3">
    <source>
        <dbReference type="Proteomes" id="UP000250918"/>
    </source>
</evidence>
<comment type="caution">
    <text evidence="2">The sequence shown here is derived from an EMBL/GenBank/DDBJ whole genome shotgun (WGS) entry which is preliminary data.</text>
</comment>
<reference evidence="2 3" key="1">
    <citation type="journal article" date="2018" name="ISME J.">
        <title>A methanotrophic archaeon couples anaerobic oxidation of methane to Fe(III) reduction.</title>
        <authorList>
            <person name="Cai C."/>
            <person name="Leu A.O."/>
            <person name="Xie G.J."/>
            <person name="Guo J."/>
            <person name="Feng Y."/>
            <person name="Zhao J.X."/>
            <person name="Tyson G.W."/>
            <person name="Yuan Z."/>
            <person name="Hu S."/>
        </authorList>
    </citation>
    <scope>NUCLEOTIDE SEQUENCE [LARGE SCALE GENOMIC DNA]</scope>
    <source>
        <strain evidence="2">FeB_12</strain>
    </source>
</reference>
<dbReference type="Proteomes" id="UP000250918">
    <property type="component" value="Unassembled WGS sequence"/>
</dbReference>
<name>A0A855X2U1_9BACT</name>
<sequence length="348" mass="38531">MCTGETLSFDRVLITGASGSLGQQLIYEMARRGIRPIAMVRPGSNTTYIDSLGLEKRFADLRNEQELAKTVAGVDAIIHTAAWVNFRQDRMTQFAGINIFGAVNLYRAAAAAGVRRFVHISSVAAIGAIPRQGKRSTTPVEPMTEAFPFNLDHLRIPYILTKHAAEVELGKLAAESGPELVIVNPSIIVAPSRTGDDRSKAQKRFRFGVLPKVHNYLNLTDIRDVAPAIVAALEQGRPGERYILAGENIRATDLVMTASVLLGLKPLMVTVPRPLLMLAAQMTTTWKRFTGRSKQSFYPDLVRMLDYDWAWDSSKAKHDLGFSPRPLRQTLADILGNDFNGTWMRPRT</sequence>
<dbReference type="InterPro" id="IPR036291">
    <property type="entry name" value="NAD(P)-bd_dom_sf"/>
</dbReference>
<dbReference type="EMBL" id="PQAP01000121">
    <property type="protein sequence ID" value="PWB71217.1"/>
    <property type="molecule type" value="Genomic_DNA"/>
</dbReference>
<dbReference type="PANTHER" id="PTHR48079:SF6">
    <property type="entry name" value="NAD(P)-BINDING DOMAIN-CONTAINING PROTEIN-RELATED"/>
    <property type="match status" value="1"/>
</dbReference>
<protein>
    <recommendedName>
        <fullName evidence="1">NAD-dependent epimerase/dehydratase domain-containing protein</fullName>
    </recommendedName>
</protein>
<proteinExistence type="predicted"/>
<gene>
    <name evidence="2" type="ORF">C3F09_08135</name>
</gene>
<dbReference type="PANTHER" id="PTHR48079">
    <property type="entry name" value="PROTEIN YEEZ"/>
    <property type="match status" value="1"/>
</dbReference>
<dbReference type="SUPFAM" id="SSF51735">
    <property type="entry name" value="NAD(P)-binding Rossmann-fold domains"/>
    <property type="match status" value="1"/>
</dbReference>
<evidence type="ECO:0000313" key="2">
    <source>
        <dbReference type="EMBL" id="PWB71217.1"/>
    </source>
</evidence>
<dbReference type="Gene3D" id="3.40.50.720">
    <property type="entry name" value="NAD(P)-binding Rossmann-like Domain"/>
    <property type="match status" value="1"/>
</dbReference>
<accession>A0A855X2U1</accession>
<dbReference type="AlphaFoldDB" id="A0A855X2U1"/>
<evidence type="ECO:0000259" key="1">
    <source>
        <dbReference type="Pfam" id="PF01370"/>
    </source>
</evidence>